<dbReference type="Gene3D" id="3.40.50.720">
    <property type="entry name" value="NAD(P)-binding Rossmann-like Domain"/>
    <property type="match status" value="1"/>
</dbReference>
<dbReference type="Proteomes" id="UP000013057">
    <property type="component" value="Unassembled WGS sequence"/>
</dbReference>
<proteinExistence type="predicted"/>
<evidence type="ECO:0000313" key="2">
    <source>
        <dbReference type="EMBL" id="GAC91480.1"/>
    </source>
</evidence>
<protein>
    <submittedName>
        <fullName evidence="2">NAD-dependent epimerase/dehydratase</fullName>
    </submittedName>
</protein>
<dbReference type="CDD" id="cd05244">
    <property type="entry name" value="BVR-B_like_SDR_a"/>
    <property type="match status" value="1"/>
</dbReference>
<feature type="domain" description="NAD(P)-binding" evidence="1">
    <location>
        <begin position="13"/>
        <end position="202"/>
    </location>
</feature>
<dbReference type="SUPFAM" id="SSF51735">
    <property type="entry name" value="NAD(P)-binding Rossmann-fold domains"/>
    <property type="match status" value="1"/>
</dbReference>
<evidence type="ECO:0000313" key="3">
    <source>
        <dbReference type="Proteomes" id="UP000013057"/>
    </source>
</evidence>
<accession>R4FF57</accession>
<dbReference type="PANTHER" id="PTHR43355">
    <property type="entry name" value="FLAVIN REDUCTASE (NADPH)"/>
    <property type="match status" value="1"/>
</dbReference>
<organism evidence="2 3">
    <name type="scientific">Anoxybacillus flavithermus NBRC 109594</name>
    <dbReference type="NCBI Taxonomy" id="1315967"/>
    <lineage>
        <taxon>Bacteria</taxon>
        <taxon>Bacillati</taxon>
        <taxon>Bacillota</taxon>
        <taxon>Bacilli</taxon>
        <taxon>Bacillales</taxon>
        <taxon>Anoxybacillaceae</taxon>
        <taxon>Anoxybacillus</taxon>
    </lineage>
</organism>
<dbReference type="EMBL" id="BARH01000014">
    <property type="protein sequence ID" value="GAC91480.1"/>
    <property type="molecule type" value="Genomic_DNA"/>
</dbReference>
<sequence>MERGRKMKIALFGATGMIGKRILTEALERGHEVTAIVRDRARLGVQHERLAVVTGDIFHTERVTEVVRGHEVVISAFGPKMGEEQTLLEATQSLIAGVKKAGVSRLIAVGGAGSLEVAKGVQLVDTSEFPDFIKPIALAHREALEMYRQEKELDWTNVSPAALIEPGERTGTYRIGTDQLVVNEQGESRISVEDYAVAILDEVENPRFSRMRFTVGY</sequence>
<dbReference type="InterPro" id="IPR051606">
    <property type="entry name" value="Polyketide_Oxido-like"/>
</dbReference>
<name>R4FF57_9BACL</name>
<comment type="caution">
    <text evidence="2">The sequence shown here is derived from an EMBL/GenBank/DDBJ whole genome shotgun (WGS) entry which is preliminary data.</text>
</comment>
<dbReference type="PANTHER" id="PTHR43355:SF2">
    <property type="entry name" value="FLAVIN REDUCTASE (NADPH)"/>
    <property type="match status" value="1"/>
</dbReference>
<dbReference type="InterPro" id="IPR016040">
    <property type="entry name" value="NAD(P)-bd_dom"/>
</dbReference>
<dbReference type="AlphaFoldDB" id="R4FF57"/>
<dbReference type="GO" id="GO:0016646">
    <property type="term" value="F:oxidoreductase activity, acting on the CH-NH group of donors, NAD or NADP as acceptor"/>
    <property type="evidence" value="ECO:0007669"/>
    <property type="project" value="TreeGrafter"/>
</dbReference>
<evidence type="ECO:0000259" key="1">
    <source>
        <dbReference type="Pfam" id="PF13460"/>
    </source>
</evidence>
<gene>
    <name evidence="2" type="ORF">KN10_1916</name>
</gene>
<reference evidence="3" key="1">
    <citation type="journal article" date="2013" name="Genome">
        <title>Draft Genome Sequence of a Thermophilic Member of the Bacillaceae, Anoxybacillus flavithermus Strain Kn10, Isolated from the Kan-nawa Hot Spring in Japan.</title>
        <authorList>
            <person name="Matsutani M."/>
            <person name="Shirakihara Y."/>
            <person name="Imada K."/>
            <person name="Yakushi T."/>
            <person name="Matsushita K."/>
        </authorList>
    </citation>
    <scope>NUCLEOTIDE SEQUENCE [LARGE SCALE GENOMIC DNA]</scope>
    <source>
        <strain evidence="3">NBRC 109594</strain>
    </source>
</reference>
<dbReference type="Pfam" id="PF13460">
    <property type="entry name" value="NAD_binding_10"/>
    <property type="match status" value="1"/>
</dbReference>
<dbReference type="InterPro" id="IPR036291">
    <property type="entry name" value="NAD(P)-bd_dom_sf"/>
</dbReference>